<evidence type="ECO:0000256" key="1">
    <source>
        <dbReference type="SAM" id="Phobius"/>
    </source>
</evidence>
<keyword evidence="1" id="KW-0472">Membrane</keyword>
<sequence>MDLLGVLAVVAFLAGLGAVSVRAMLLRRQQLAGSSGVTGPLLVALTALYIILVAFDATSVVAVLTNRVDDIPPASTFRTGLIASIMWLLHAVLLRLAYGRAP</sequence>
<reference evidence="3" key="1">
    <citation type="journal article" date="2019" name="Int. J. Syst. Evol. Microbiol.">
        <title>The Global Catalogue of Microorganisms (GCM) 10K type strain sequencing project: providing services to taxonomists for standard genome sequencing and annotation.</title>
        <authorList>
            <consortium name="The Broad Institute Genomics Platform"/>
            <consortium name="The Broad Institute Genome Sequencing Center for Infectious Disease"/>
            <person name="Wu L."/>
            <person name="Ma J."/>
        </authorList>
    </citation>
    <scope>NUCLEOTIDE SEQUENCE [LARGE SCALE GENOMIC DNA]</scope>
    <source>
        <strain evidence="3">JCM 16918</strain>
    </source>
</reference>
<protein>
    <submittedName>
        <fullName evidence="2">Uncharacterized protein</fullName>
    </submittedName>
</protein>
<feature type="transmembrane region" description="Helical" evidence="1">
    <location>
        <begin position="41"/>
        <end position="64"/>
    </location>
</feature>
<comment type="caution">
    <text evidence="2">The sequence shown here is derived from an EMBL/GenBank/DDBJ whole genome shotgun (WGS) entry which is preliminary data.</text>
</comment>
<evidence type="ECO:0000313" key="2">
    <source>
        <dbReference type="EMBL" id="GGN32218.1"/>
    </source>
</evidence>
<organism evidence="2 3">
    <name type="scientific">Deinococcus daejeonensis</name>
    <dbReference type="NCBI Taxonomy" id="1007098"/>
    <lineage>
        <taxon>Bacteria</taxon>
        <taxon>Thermotogati</taxon>
        <taxon>Deinococcota</taxon>
        <taxon>Deinococci</taxon>
        <taxon>Deinococcales</taxon>
        <taxon>Deinococcaceae</taxon>
        <taxon>Deinococcus</taxon>
    </lineage>
</organism>
<dbReference type="EMBL" id="BMOR01000002">
    <property type="protein sequence ID" value="GGN32218.1"/>
    <property type="molecule type" value="Genomic_DNA"/>
</dbReference>
<keyword evidence="1" id="KW-0812">Transmembrane</keyword>
<name>A0ABQ2IWJ2_9DEIO</name>
<dbReference type="Proteomes" id="UP000645517">
    <property type="component" value="Unassembled WGS sequence"/>
</dbReference>
<keyword evidence="1" id="KW-1133">Transmembrane helix</keyword>
<gene>
    <name evidence="2" type="ORF">GCM10010842_08690</name>
</gene>
<evidence type="ECO:0000313" key="3">
    <source>
        <dbReference type="Proteomes" id="UP000645517"/>
    </source>
</evidence>
<keyword evidence="3" id="KW-1185">Reference proteome</keyword>
<accession>A0ABQ2IWJ2</accession>
<proteinExistence type="predicted"/>
<feature type="transmembrane region" description="Helical" evidence="1">
    <location>
        <begin position="76"/>
        <end position="98"/>
    </location>
</feature>